<evidence type="ECO:0000313" key="2">
    <source>
        <dbReference type="EMBL" id="NEN25837.1"/>
    </source>
</evidence>
<dbReference type="AlphaFoldDB" id="A0A7K3WVY5"/>
<proteinExistence type="predicted"/>
<accession>A0A7K3WVY5</accession>
<dbReference type="EMBL" id="JAAGVY010000089">
    <property type="protein sequence ID" value="NEN25837.1"/>
    <property type="molecule type" value="Genomic_DNA"/>
</dbReference>
<evidence type="ECO:0000259" key="1">
    <source>
        <dbReference type="Pfam" id="PF13808"/>
    </source>
</evidence>
<dbReference type="PANTHER" id="PTHR30298">
    <property type="entry name" value="H REPEAT-ASSOCIATED PREDICTED TRANSPOSASE"/>
    <property type="match status" value="1"/>
</dbReference>
<dbReference type="Proteomes" id="UP000486602">
    <property type="component" value="Unassembled WGS sequence"/>
</dbReference>
<sequence>MKDNTNPRMDRCKKHELTDLVAISICAVICGADCWDEIETYDNETKKWLSTFLKLTNGIPLHNAFNRLFSKLNPVEFETAFGN</sequence>
<reference evidence="2 3" key="1">
    <citation type="submission" date="2020-02" db="EMBL/GenBank/DDBJ databases">
        <title>Out from the shadows clarifying the taxonomy of the family Cryomorphaceae and related taxa by utilizing the GTDB taxonomic framework.</title>
        <authorList>
            <person name="Bowman J.P."/>
        </authorList>
    </citation>
    <scope>NUCLEOTIDE SEQUENCE [LARGE SCALE GENOMIC DNA]</scope>
    <source>
        <strain evidence="2 3">QSSC 1-22</strain>
    </source>
</reference>
<dbReference type="RefSeq" id="WP_163287281.1">
    <property type="nucleotide sequence ID" value="NZ_JAAGVY010000089.1"/>
</dbReference>
<comment type="caution">
    <text evidence="2">The sequence shown here is derived from an EMBL/GenBank/DDBJ whole genome shotgun (WGS) entry which is preliminary data.</text>
</comment>
<organism evidence="2 3">
    <name type="scientific">Cryomorpha ignava</name>
    <dbReference type="NCBI Taxonomy" id="101383"/>
    <lineage>
        <taxon>Bacteria</taxon>
        <taxon>Pseudomonadati</taxon>
        <taxon>Bacteroidota</taxon>
        <taxon>Flavobacteriia</taxon>
        <taxon>Flavobacteriales</taxon>
        <taxon>Cryomorphaceae</taxon>
        <taxon>Cryomorpha</taxon>
    </lineage>
</organism>
<keyword evidence="3" id="KW-1185">Reference proteome</keyword>
<name>A0A7K3WVY5_9FLAO</name>
<gene>
    <name evidence="2" type="ORF">G3O08_20310</name>
</gene>
<dbReference type="InterPro" id="IPR032806">
    <property type="entry name" value="YbfD_N"/>
</dbReference>
<dbReference type="Pfam" id="PF13808">
    <property type="entry name" value="DDE_Tnp_1_assoc"/>
    <property type="match status" value="1"/>
</dbReference>
<dbReference type="PANTHER" id="PTHR30298:SF0">
    <property type="entry name" value="PROTEIN YBFL-RELATED"/>
    <property type="match status" value="1"/>
</dbReference>
<protein>
    <submittedName>
        <fullName evidence="2">Transposase family protein</fullName>
    </submittedName>
</protein>
<evidence type="ECO:0000313" key="3">
    <source>
        <dbReference type="Proteomes" id="UP000486602"/>
    </source>
</evidence>
<dbReference type="InterPro" id="IPR051698">
    <property type="entry name" value="Transposase_11-like"/>
</dbReference>
<feature type="domain" description="H repeat-associated protein N-terminal" evidence="1">
    <location>
        <begin position="5"/>
        <end position="82"/>
    </location>
</feature>